<evidence type="ECO:0000256" key="2">
    <source>
        <dbReference type="SAM" id="MobiDB-lite"/>
    </source>
</evidence>
<reference evidence="3" key="1">
    <citation type="submission" date="2013-05" db="EMBL/GenBank/DDBJ databases">
        <title>Draft genome sequences of six wheat associated Fusarium spp. isolates.</title>
        <authorList>
            <person name="Moolhuijzen P.M."/>
            <person name="Manners J.M."/>
            <person name="Wilcox S."/>
            <person name="Bellgard M.I."/>
            <person name="Gardiner D.M."/>
        </authorList>
    </citation>
    <scope>NUCLEOTIDE SEQUENCE</scope>
    <source>
        <strain evidence="3">CS3487</strain>
        <strain evidence="3">CS3487</strain>
    </source>
</reference>
<accession>A0A096PE73</accession>
<name>A0A096PE73_FUSPS</name>
<organism evidence="3">
    <name type="scientific">Fusarium pseudograminearum CS3487</name>
    <dbReference type="NCBI Taxonomy" id="1318458"/>
    <lineage>
        <taxon>Eukaryota</taxon>
        <taxon>Fungi</taxon>
        <taxon>Dikarya</taxon>
        <taxon>Ascomycota</taxon>
        <taxon>Pezizomycotina</taxon>
        <taxon>Sordariomycetes</taxon>
        <taxon>Hypocreomycetidae</taxon>
        <taxon>Hypocreales</taxon>
        <taxon>Nectriaceae</taxon>
        <taxon>Fusarium</taxon>
    </lineage>
</organism>
<evidence type="ECO:0000313" key="3">
    <source>
        <dbReference type="EMBL" id="CEG03087.1"/>
    </source>
</evidence>
<feature type="region of interest" description="Disordered" evidence="2">
    <location>
        <begin position="288"/>
        <end position="317"/>
    </location>
</feature>
<evidence type="ECO:0000256" key="1">
    <source>
        <dbReference type="SAM" id="Coils"/>
    </source>
</evidence>
<comment type="caution">
    <text evidence="3">The sequence shown here is derived from an EMBL/GenBank/DDBJ whole genome shotgun (WGS) entry which is preliminary data.</text>
</comment>
<keyword evidence="1" id="KW-0175">Coiled coil</keyword>
<gene>
    <name evidence="3" type="ORF">BN848_0112470</name>
</gene>
<sequence>MASVVPQCQALRAPDKQRCTEEATHANQLFCLLHSRQAHGLYVGYKRRNAKLEYLDKNTPKYLSETDLPLANDDFSAVNDEETIQDVINHLLTKYNTLNRVIEARKQHHTRFYSISYDYGHQVYIDKLVSQRHITLGALERARKRFLAIHYENEQWYSWVKHAQDEQEENREKEQKKIKQEAALFQRHMKQLEARLELMRRKEEKKLQDAFLDEAYKERMAQNDDNADEAAWDPIEDMEEDKRNQYIDLIKHFLWMPIDLKEMDSTTHDVSSSTPSADVASTSVTASKLEASTSSAPANTLKAKKKKAKSGSKKTSSLEDGLVGQLKLLAMAKRAESSQELELKEPDKNNIETEEEMRKRLSEGVKKNLENLSGIQIVGTMETPHNTWDRTAPIPEDEIDTIIQDIREVKLYLFCRLILSQASLLPAALKAKNVQEFLDDNTVAESDLRDLCLKVAEPTLQDVRDAAADFARGDKPDEIVSVDDDNDDDEETMGDLIKGDRKYSHLHTHDWFTDRSSKSKSKVTICGKSIWNHASQNAMSRDGWFQFSVMAKDCDLKHAIQLCRNWSEFSDLTLLTIWQYFPASNWESWGSNRFTQQLQQLGFFPYFADFEAETNTRHHQVGGRSAGRRQHNMVEARNILVGNMKRNDPVTRRFIQYLLMRAGEVLVMVRDGKTGRVITAPPKEHLWTFRRKAGLGRAVKNDWDNILEMGPDFMKLTDTLREWRFGFNDYYDVYIWDLVPGEDHSEMYNRVVADLRNAWRISHPRQLYNHIEPLLRGLHRNNDTGHTRQIKPGEDVESIWDTMMDERSQIKLFNVVGTKVKEHSDADLEAATYMFYNKANEAEDAVLFPDELTRKNFAFREIANGISDIESGVLPSTARHLTKGLDAINLGKDPYKALRAVKDQEELTIWGLPNVWVTGLVQARKEKPDSKQKHLLQKTGLMGAHKNINFDMRMDTLEPMEMMERDRSFSFKESFHAGDLEPGYNAKYALLQKTLHAMLHTAHSGPTDWVWYIASILDWLDLRGDYEPEDYVLDPTAPWPHSFIVQDLVEAFAMMAMFFPGLEVTKLVTMFVNSSQYEEFRNSGVFDVEDRNKVRPDRRTRTSYKFREKGFWKEWNEFCNEKTSVFWADRYPMEWSLTVRPILAHLYKAGVIAPANVQPHPEVVKGIVTAQTEPHRPGKLDLFINFEDRYGNFSQTFPSSFVPPSQWPEIVPRAKSFAKSHPTARFALLRTWSSPHYYPFMVSPASRHMTSFVDSCNRSWECKFVPKDMPGSEYSAHHTIGRRLELLKHKFGRRVMNRGDLVLVMGEDEDDLFKYCTAVTLAIQTKPWLREIDLWKSFINVDVDFIERMDEHWLE</sequence>
<feature type="coiled-coil region" evidence="1">
    <location>
        <begin position="163"/>
        <end position="209"/>
    </location>
</feature>
<feature type="compositionally biased region" description="Basic residues" evidence="2">
    <location>
        <begin position="302"/>
        <end position="312"/>
    </location>
</feature>
<protein>
    <submittedName>
        <fullName evidence="3">WGS project CBME000000000 data, contig CS3487_c001772</fullName>
    </submittedName>
</protein>
<dbReference type="EMBL" id="CBME010001766">
    <property type="protein sequence ID" value="CEG03087.1"/>
    <property type="molecule type" value="Genomic_DNA"/>
</dbReference>
<proteinExistence type="predicted"/>